<feature type="compositionally biased region" description="Basic and acidic residues" evidence="7">
    <location>
        <begin position="325"/>
        <end position="349"/>
    </location>
</feature>
<reference evidence="10 11" key="1">
    <citation type="submission" date="2017-06" db="EMBL/GenBank/DDBJ databases">
        <title>Aedes aegypti genome working group (AGWG) sequencing and assembly.</title>
        <authorList>
            <consortium name="Aedes aegypti Genome Working Group (AGWG)"/>
            <person name="Matthews B.J."/>
        </authorList>
    </citation>
    <scope>NUCLEOTIDE SEQUENCE [LARGE SCALE GENOMIC DNA]</scope>
    <source>
        <strain evidence="10 11">LVP_AGWG</strain>
    </source>
</reference>
<dbReference type="SMART" id="SM00355">
    <property type="entry name" value="ZnF_C2H2"/>
    <property type="match status" value="19"/>
</dbReference>
<dbReference type="PANTHER" id="PTHR24409:SF295">
    <property type="entry name" value="AZ2-RELATED"/>
    <property type="match status" value="1"/>
</dbReference>
<feature type="domain" description="C2H2-type" evidence="8">
    <location>
        <begin position="122"/>
        <end position="145"/>
    </location>
</feature>
<organism evidence="10 11">
    <name type="scientific">Aedes aegypti</name>
    <name type="common">Yellowfever mosquito</name>
    <name type="synonym">Culex aegypti</name>
    <dbReference type="NCBI Taxonomy" id="7159"/>
    <lineage>
        <taxon>Eukaryota</taxon>
        <taxon>Metazoa</taxon>
        <taxon>Ecdysozoa</taxon>
        <taxon>Arthropoda</taxon>
        <taxon>Hexapoda</taxon>
        <taxon>Insecta</taxon>
        <taxon>Pterygota</taxon>
        <taxon>Neoptera</taxon>
        <taxon>Endopterygota</taxon>
        <taxon>Diptera</taxon>
        <taxon>Nematocera</taxon>
        <taxon>Culicoidea</taxon>
        <taxon>Culicidae</taxon>
        <taxon>Culicinae</taxon>
        <taxon>Aedini</taxon>
        <taxon>Aedes</taxon>
        <taxon>Stegomyia</taxon>
    </lineage>
</organism>
<dbReference type="AlphaFoldDB" id="A0A6I8U256"/>
<protein>
    <submittedName>
        <fullName evidence="10">Uncharacterized protein</fullName>
    </submittedName>
</protein>
<dbReference type="SUPFAM" id="SSF57716">
    <property type="entry name" value="Glucocorticoid receptor-like (DNA-binding domain)"/>
    <property type="match status" value="1"/>
</dbReference>
<dbReference type="Pfam" id="PF07776">
    <property type="entry name" value="zf-AD"/>
    <property type="match status" value="1"/>
</dbReference>
<feature type="domain" description="C2H2-type" evidence="8">
    <location>
        <begin position="844"/>
        <end position="871"/>
    </location>
</feature>
<feature type="domain" description="ZAD" evidence="9">
    <location>
        <begin position="12"/>
        <end position="82"/>
    </location>
</feature>
<dbReference type="GO" id="GO:0008270">
    <property type="term" value="F:zinc ion binding"/>
    <property type="evidence" value="ECO:0007669"/>
    <property type="project" value="UniProtKB-UniRule"/>
</dbReference>
<feature type="domain" description="C2H2-type" evidence="8">
    <location>
        <begin position="456"/>
        <end position="483"/>
    </location>
</feature>
<evidence type="ECO:0000256" key="2">
    <source>
        <dbReference type="ARBA" id="ARBA00022737"/>
    </source>
</evidence>
<evidence type="ECO:0000256" key="3">
    <source>
        <dbReference type="ARBA" id="ARBA00022771"/>
    </source>
</evidence>
<reference evidence="10" key="2">
    <citation type="submission" date="2020-05" db="UniProtKB">
        <authorList>
            <consortium name="EnsemblMetazoa"/>
        </authorList>
    </citation>
    <scope>IDENTIFICATION</scope>
    <source>
        <strain evidence="10">LVP_AGWG</strain>
    </source>
</reference>
<feature type="domain" description="C2H2-type" evidence="8">
    <location>
        <begin position="522"/>
        <end position="550"/>
    </location>
</feature>
<feature type="binding site" evidence="6">
    <location>
        <position position="17"/>
    </location>
    <ligand>
        <name>Zn(2+)</name>
        <dbReference type="ChEBI" id="CHEBI:29105"/>
    </ligand>
</feature>
<feature type="domain" description="C2H2-type" evidence="8">
    <location>
        <begin position="95"/>
        <end position="122"/>
    </location>
</feature>
<dbReference type="EnsemblMetazoa" id="AAEL024200-RB">
    <property type="protein sequence ID" value="AAEL024200-PB"/>
    <property type="gene ID" value="AAEL024200"/>
</dbReference>
<dbReference type="SUPFAM" id="SSF48695">
    <property type="entry name" value="Multiheme cytochromes"/>
    <property type="match status" value="1"/>
</dbReference>
<proteinExistence type="predicted"/>
<dbReference type="Gene3D" id="3.40.1800.20">
    <property type="match status" value="1"/>
</dbReference>
<dbReference type="InterPro" id="IPR012934">
    <property type="entry name" value="Znf_AD"/>
</dbReference>
<feature type="compositionally biased region" description="Low complexity" evidence="7">
    <location>
        <begin position="956"/>
        <end position="967"/>
    </location>
</feature>
<evidence type="ECO:0000313" key="10">
    <source>
        <dbReference type="EnsemblMetazoa" id="AAEL024200-PB"/>
    </source>
</evidence>
<dbReference type="GO" id="GO:0000981">
    <property type="term" value="F:DNA-binding transcription factor activity, RNA polymerase II-specific"/>
    <property type="evidence" value="ECO:0007669"/>
    <property type="project" value="TreeGrafter"/>
</dbReference>
<dbReference type="EnsemblMetazoa" id="AAEL024200-RA">
    <property type="protein sequence ID" value="AAEL024200-PA"/>
    <property type="gene ID" value="AAEL024200"/>
</dbReference>
<dbReference type="Pfam" id="PF00096">
    <property type="entry name" value="zf-C2H2"/>
    <property type="match status" value="6"/>
</dbReference>
<dbReference type="Proteomes" id="UP000008820">
    <property type="component" value="Chromosome 2"/>
</dbReference>
<dbReference type="OrthoDB" id="10260596at2759"/>
<feature type="region of interest" description="Disordered" evidence="7">
    <location>
        <begin position="591"/>
        <end position="617"/>
    </location>
</feature>
<feature type="region of interest" description="Disordered" evidence="7">
    <location>
        <begin position="311"/>
        <end position="366"/>
    </location>
</feature>
<dbReference type="EnsemblMetazoa" id="AAEL024200-RC">
    <property type="protein sequence ID" value="AAEL024200-PC"/>
    <property type="gene ID" value="AAEL024200"/>
</dbReference>
<accession>A0A6I8U256</accession>
<keyword evidence="4 6" id="KW-0862">Zinc</keyword>
<feature type="domain" description="C2H2-type" evidence="8">
    <location>
        <begin position="483"/>
        <end position="510"/>
    </location>
</feature>
<feature type="domain" description="C2H2-type" evidence="8">
    <location>
        <begin position="912"/>
        <end position="939"/>
    </location>
</feature>
<evidence type="ECO:0000313" key="11">
    <source>
        <dbReference type="Proteomes" id="UP000008820"/>
    </source>
</evidence>
<evidence type="ECO:0000256" key="5">
    <source>
        <dbReference type="PROSITE-ProRule" id="PRU00042"/>
    </source>
</evidence>
<keyword evidence="11" id="KW-1185">Reference proteome</keyword>
<evidence type="ECO:0000259" key="8">
    <source>
        <dbReference type="PROSITE" id="PS50157"/>
    </source>
</evidence>
<name>A0A6I8U256_AEDAE</name>
<dbReference type="InterPro" id="IPR013087">
    <property type="entry name" value="Znf_C2H2_type"/>
</dbReference>
<feature type="compositionally biased region" description="Polar residues" evidence="7">
    <location>
        <begin position="946"/>
        <end position="955"/>
    </location>
</feature>
<dbReference type="SUPFAM" id="SSF57667">
    <property type="entry name" value="beta-beta-alpha zinc fingers"/>
    <property type="match status" value="8"/>
</dbReference>
<feature type="domain" description="C2H2-type" evidence="8">
    <location>
        <begin position="988"/>
        <end position="1016"/>
    </location>
</feature>
<dbReference type="Pfam" id="PF13912">
    <property type="entry name" value="zf-C2H2_6"/>
    <property type="match status" value="2"/>
</dbReference>
<dbReference type="GO" id="GO:0005634">
    <property type="term" value="C:nucleus"/>
    <property type="evidence" value="ECO:0007669"/>
    <property type="project" value="InterPro"/>
</dbReference>
<feature type="compositionally biased region" description="Basic and acidic residues" evidence="7">
    <location>
        <begin position="181"/>
        <end position="191"/>
    </location>
</feature>
<evidence type="ECO:0000256" key="1">
    <source>
        <dbReference type="ARBA" id="ARBA00022723"/>
    </source>
</evidence>
<dbReference type="SMART" id="SM00868">
    <property type="entry name" value="zf-AD"/>
    <property type="match status" value="1"/>
</dbReference>
<evidence type="ECO:0000259" key="9">
    <source>
        <dbReference type="PROSITE" id="PS51915"/>
    </source>
</evidence>
<feature type="region of interest" description="Disordered" evidence="7">
    <location>
        <begin position="152"/>
        <end position="192"/>
    </location>
</feature>
<feature type="binding site" evidence="6">
    <location>
        <position position="55"/>
    </location>
    <ligand>
        <name>Zn(2+)</name>
        <dbReference type="ChEBI" id="CHEBI:29105"/>
    </ligand>
</feature>
<gene>
    <name evidence="10" type="primary">110676314</name>
</gene>
<dbReference type="Gene3D" id="3.30.160.60">
    <property type="entry name" value="Classic Zinc Finger"/>
    <property type="match status" value="8"/>
</dbReference>
<keyword evidence="1 6" id="KW-0479">Metal-binding</keyword>
<feature type="domain" description="C2H2-type" evidence="8">
    <location>
        <begin position="385"/>
        <end position="407"/>
    </location>
</feature>
<sequence>MASRATGTNSHKICRLCMSAKSLEDIYKHGQLHKWITNFLSIKISNKDSMSQSICAACRKRLIEFHKYWKRCKEVQGILQAKVREEDVRQETEQAKCEVCDKVFKSKKLLNDHKRYHGPKEHACPSCGKSFVRRHELNKHVKVHARGLKIKPKHTSKEKSISVLNNSSLKTKPVETDDLSSETHSRLEESKMGAQTDTFSENCNDFDLQQTQVKLELVPVSLPILDVQEEAMDNRRYEDEHKFAIEDIIVIEEVKIETRPDENEEFCNNETLAAVKETDENKTEIHSKQESEEHLVINDIIVVEEVKIETRPDDNEELSTNENLDTVKEVDEDKSIDKNESNAKHKSTSEDAVDNDDTSSKVKTADDINNSVDQAVSTEHIGNRYACSKCDRTFNRQCQLKNHMDNHDITEGSTDVNDEDLSTAEDVDLDYSTPATDIAEPIQPKRNIKSTNKGPFQCDICQKVVSDKRKLKDHKRCHKSKDHVCTICERPFLRRPAMLRHMETHTSRPKYQRAKPVIEGPIQCDICQKEFKSKSILYGHKLKVHGPKKHECNICGSRFSDRFTLKMHFKAHVRSRDSEEDFRLFKQMMKTDNTKEADGKTENEQNSTEHTKHKHEGSLKDCGKCKKVFKTQREWLHYKLNHVPKNRLYCSLCSLVFVTRYRLELHMLKHKQENDSSQTATSSSLSVADAVKGIDQSTISSEQNSTSVALTVQMDKDVGKPLPFQCNICQKIYQTRLKLYLHHRAVHGPKNHNCVICTVRFATRLELKKHLCTKQHIRKLQETLGNNETTIEKNGSEKDQGSNLLPLTTEVTEQQEVQCDVCHKFYPNKWRLHNHKRYHGPKVHKCTICEKAFAIREILMKHMRTHRPDNERKRARPALEGEPIKCDVCQKEFRTRATLWSHNKRAHGPKKHECHICGFRYTTSYVLRKHIEMHARHRDSAEEYQSLKQMQQKGKSSLSNENMNNESSEAEEKSTAPTQKQIPADPPTECWKCHKKFKNQKQLGLHYKFKHVSKNIRKCTLCNKYVTKIRFEKHMLTKHKDEYAVHQSPTCDICNAVFPTLDQMAKHMEIHGPKKYNCAICEKSFKTSRLLLKHLKFHETNTGDKQENNQETP</sequence>
<evidence type="ECO:0000256" key="7">
    <source>
        <dbReference type="SAM" id="MobiDB-lite"/>
    </source>
</evidence>
<keyword evidence="3 5" id="KW-0863">Zinc-finger</keyword>
<feature type="binding site" evidence="6">
    <location>
        <position position="14"/>
    </location>
    <ligand>
        <name>Zn(2+)</name>
        <dbReference type="ChEBI" id="CHEBI:29105"/>
    </ligand>
</feature>
<dbReference type="PROSITE" id="PS50157">
    <property type="entry name" value="ZINC_FINGER_C2H2_2"/>
    <property type="match status" value="14"/>
</dbReference>
<dbReference type="InParanoid" id="A0A6I8U256"/>
<evidence type="ECO:0000256" key="6">
    <source>
        <dbReference type="PROSITE-ProRule" id="PRU01263"/>
    </source>
</evidence>
<dbReference type="InterPro" id="IPR036236">
    <property type="entry name" value="Znf_C2H2_sf"/>
</dbReference>
<keyword evidence="2" id="KW-0677">Repeat</keyword>
<feature type="domain" description="C2H2-type" evidence="8">
    <location>
        <begin position="724"/>
        <end position="752"/>
    </location>
</feature>
<feature type="domain" description="C2H2-type" evidence="8">
    <location>
        <begin position="550"/>
        <end position="577"/>
    </location>
</feature>
<dbReference type="InterPro" id="IPR036280">
    <property type="entry name" value="Multihaem_cyt_sf"/>
</dbReference>
<feature type="domain" description="C2H2-type" evidence="8">
    <location>
        <begin position="884"/>
        <end position="912"/>
    </location>
</feature>
<dbReference type="PANTHER" id="PTHR24409">
    <property type="entry name" value="ZINC FINGER PROTEIN 142"/>
    <property type="match status" value="1"/>
</dbReference>
<dbReference type="PROSITE" id="PS00028">
    <property type="entry name" value="ZINC_FINGER_C2H2_1"/>
    <property type="match status" value="16"/>
</dbReference>
<feature type="region of interest" description="Disordered" evidence="7">
    <location>
        <begin position="937"/>
        <end position="987"/>
    </location>
</feature>
<evidence type="ECO:0000256" key="4">
    <source>
        <dbReference type="ARBA" id="ARBA00022833"/>
    </source>
</evidence>
<feature type="compositionally biased region" description="Basic and acidic residues" evidence="7">
    <location>
        <begin position="592"/>
        <end position="617"/>
    </location>
</feature>
<feature type="binding site" evidence="6">
    <location>
        <position position="58"/>
    </location>
    <ligand>
        <name>Zn(2+)</name>
        <dbReference type="ChEBI" id="CHEBI:29105"/>
    </ligand>
</feature>
<dbReference type="GO" id="GO:0000977">
    <property type="term" value="F:RNA polymerase II transcription regulatory region sequence-specific DNA binding"/>
    <property type="evidence" value="ECO:0007669"/>
    <property type="project" value="TreeGrafter"/>
</dbReference>
<feature type="domain" description="C2H2-type" evidence="8">
    <location>
        <begin position="648"/>
        <end position="675"/>
    </location>
</feature>
<dbReference type="PROSITE" id="PS51915">
    <property type="entry name" value="ZAD"/>
    <property type="match status" value="1"/>
</dbReference>
<feature type="domain" description="C2H2-type" evidence="8">
    <location>
        <begin position="1076"/>
        <end position="1106"/>
    </location>
</feature>